<evidence type="ECO:0000256" key="1">
    <source>
        <dbReference type="ARBA" id="ARBA00003456"/>
    </source>
</evidence>
<comment type="subunit">
    <text evidence="11">F-type ATPases have 2 components, CF(1) - the catalytic core - and CF(0) - the membrane proton channel. CF(1) has five subunits: alpha(3), beta(3), gamma(1), delta(1), epsilon(1). CF(0) has four main subunits: a, b, b' and c.</text>
</comment>
<keyword evidence="4" id="KW-0813">Transport</keyword>
<gene>
    <name evidence="12" type="ORF">FPE_LOCUS4435</name>
</gene>
<keyword evidence="7" id="KW-0472">Membrane</keyword>
<accession>A0AAD1YW54</accession>
<dbReference type="EMBL" id="OU503037">
    <property type="protein sequence ID" value="CAI9757005.1"/>
    <property type="molecule type" value="Genomic_DNA"/>
</dbReference>
<comment type="subcellular location">
    <subcellularLocation>
        <location evidence="2">Membrane</location>
        <topology evidence="2">Peripheral membrane protein</topology>
    </subcellularLocation>
</comment>
<evidence type="ECO:0000256" key="8">
    <source>
        <dbReference type="ARBA" id="ARBA00023196"/>
    </source>
</evidence>
<dbReference type="PANTHER" id="PTHR11693">
    <property type="entry name" value="ATP SYNTHASE GAMMA CHAIN"/>
    <property type="match status" value="1"/>
</dbReference>
<evidence type="ECO:0000256" key="4">
    <source>
        <dbReference type="ARBA" id="ARBA00022448"/>
    </source>
</evidence>
<dbReference type="AlphaFoldDB" id="A0AAD1YW54"/>
<evidence type="ECO:0000256" key="6">
    <source>
        <dbReference type="ARBA" id="ARBA00023065"/>
    </source>
</evidence>
<organism evidence="12 13">
    <name type="scientific">Fraxinus pennsylvanica</name>
    <dbReference type="NCBI Taxonomy" id="56036"/>
    <lineage>
        <taxon>Eukaryota</taxon>
        <taxon>Viridiplantae</taxon>
        <taxon>Streptophyta</taxon>
        <taxon>Embryophyta</taxon>
        <taxon>Tracheophyta</taxon>
        <taxon>Spermatophyta</taxon>
        <taxon>Magnoliopsida</taxon>
        <taxon>eudicotyledons</taxon>
        <taxon>Gunneridae</taxon>
        <taxon>Pentapetalae</taxon>
        <taxon>asterids</taxon>
        <taxon>lamiids</taxon>
        <taxon>Lamiales</taxon>
        <taxon>Oleaceae</taxon>
        <taxon>Oleeae</taxon>
        <taxon>Fraxinus</taxon>
    </lineage>
</organism>
<evidence type="ECO:0000256" key="2">
    <source>
        <dbReference type="ARBA" id="ARBA00004170"/>
    </source>
</evidence>
<keyword evidence="9" id="KW-0066">ATP synthesis</keyword>
<dbReference type="InterPro" id="IPR035968">
    <property type="entry name" value="ATP_synth_F1_ATPase_gsu"/>
</dbReference>
<dbReference type="GO" id="GO:0045259">
    <property type="term" value="C:proton-transporting ATP synthase complex"/>
    <property type="evidence" value="ECO:0007669"/>
    <property type="project" value="UniProtKB-KW"/>
</dbReference>
<reference evidence="12" key="1">
    <citation type="submission" date="2023-05" db="EMBL/GenBank/DDBJ databases">
        <authorList>
            <person name="Huff M."/>
        </authorList>
    </citation>
    <scope>NUCLEOTIDE SEQUENCE</scope>
</reference>
<comment type="similarity">
    <text evidence="3">Belongs to the ATPase gamma chain family.</text>
</comment>
<dbReference type="Pfam" id="PF00231">
    <property type="entry name" value="ATP-synt"/>
    <property type="match status" value="1"/>
</dbReference>
<dbReference type="Gene3D" id="1.10.287.80">
    <property type="entry name" value="ATP synthase, gamma subunit, helix hairpin domain"/>
    <property type="match status" value="1"/>
</dbReference>
<dbReference type="PANTHER" id="PTHR11693:SF41">
    <property type="entry name" value="ATP SYNTHASE GAMMA CHAIN, CHLOROPLASTIC"/>
    <property type="match status" value="1"/>
</dbReference>
<evidence type="ECO:0000256" key="9">
    <source>
        <dbReference type="ARBA" id="ARBA00023310"/>
    </source>
</evidence>
<dbReference type="Gene3D" id="3.40.1380.10">
    <property type="match status" value="1"/>
</dbReference>
<dbReference type="Proteomes" id="UP000834106">
    <property type="component" value="Chromosome 2"/>
</dbReference>
<name>A0AAD1YW54_9LAMI</name>
<protein>
    <recommendedName>
        <fullName evidence="10">F-ATPase gamma subunit</fullName>
    </recommendedName>
</protein>
<comment type="function">
    <text evidence="1">Produces ATP from ADP in the presence of a proton gradient across the membrane. The gamma chain is believed to be important in regulating ATPase activity and the flow of protons through the CF(0) complex.</text>
</comment>
<evidence type="ECO:0000256" key="11">
    <source>
        <dbReference type="ARBA" id="ARBA00038805"/>
    </source>
</evidence>
<dbReference type="SUPFAM" id="SSF52943">
    <property type="entry name" value="ATP synthase (F1-ATPase), gamma subunit"/>
    <property type="match status" value="1"/>
</dbReference>
<evidence type="ECO:0000256" key="3">
    <source>
        <dbReference type="ARBA" id="ARBA00007681"/>
    </source>
</evidence>
<sequence>MFSLFVSEEMDKVELIYTKFVSLIKSDQIIHTLLPISEGCDVSGKSVDASEDEFFRLTTREGKLTNSQILRAVQESYASDLAGRMNATSNATDNAGELKKNFNCL</sequence>
<evidence type="ECO:0000256" key="5">
    <source>
        <dbReference type="ARBA" id="ARBA00022781"/>
    </source>
</evidence>
<dbReference type="PRINTS" id="PR00126">
    <property type="entry name" value="ATPASEGAMMA"/>
</dbReference>
<evidence type="ECO:0000313" key="13">
    <source>
        <dbReference type="Proteomes" id="UP000834106"/>
    </source>
</evidence>
<dbReference type="InterPro" id="IPR000131">
    <property type="entry name" value="ATP_synth_F1_gsu"/>
</dbReference>
<evidence type="ECO:0000256" key="10">
    <source>
        <dbReference type="ARBA" id="ARBA00031066"/>
    </source>
</evidence>
<evidence type="ECO:0000313" key="12">
    <source>
        <dbReference type="EMBL" id="CAI9757005.1"/>
    </source>
</evidence>
<keyword evidence="13" id="KW-1185">Reference proteome</keyword>
<evidence type="ECO:0000256" key="7">
    <source>
        <dbReference type="ARBA" id="ARBA00023136"/>
    </source>
</evidence>
<proteinExistence type="inferred from homology"/>
<keyword evidence="8" id="KW-0139">CF(1)</keyword>
<keyword evidence="6" id="KW-0406">Ion transport</keyword>
<keyword evidence="5" id="KW-0375">Hydrogen ion transport</keyword>
<dbReference type="GO" id="GO:0046933">
    <property type="term" value="F:proton-transporting ATP synthase activity, rotational mechanism"/>
    <property type="evidence" value="ECO:0007669"/>
    <property type="project" value="InterPro"/>
</dbReference>
<dbReference type="GO" id="GO:0009535">
    <property type="term" value="C:chloroplast thylakoid membrane"/>
    <property type="evidence" value="ECO:0007669"/>
    <property type="project" value="TreeGrafter"/>
</dbReference>